<evidence type="ECO:0000313" key="11">
    <source>
        <dbReference type="RefSeq" id="XP_022244619.1"/>
    </source>
</evidence>
<accession>A0ABM1SLW3</accession>
<dbReference type="PANTHER" id="PTHR10846:SF73">
    <property type="entry name" value="SODIUM_CALCIUM EXCHANGER MEMBRANE REGION DOMAIN-CONTAINING PROTEIN"/>
    <property type="match status" value="1"/>
</dbReference>
<dbReference type="NCBIfam" id="TIGR00367">
    <property type="entry name" value="calcium/sodium antiporter"/>
    <property type="match status" value="1"/>
</dbReference>
<proteinExistence type="inferred from homology"/>
<gene>
    <name evidence="11" type="primary">LOC106461831</name>
</gene>
<feature type="transmembrane region" description="Helical" evidence="8">
    <location>
        <begin position="429"/>
        <end position="446"/>
    </location>
</feature>
<dbReference type="Pfam" id="PF01699">
    <property type="entry name" value="Na_Ca_ex"/>
    <property type="match status" value="2"/>
</dbReference>
<sequence length="489" mass="55039">MNDSMLEAMRFFFLSRRKSLVRLNLSQDVAGATFMAAGSSAPELFTAILGVFIAKGDVGTGTIVGSAVFNILFVIGLCGILAGRMIVLSGWPLFRDSACYSLSVIILFIIIYDKTVTWYESLIMLIGYVLYILLMKFNRGIYGWVSNRLGLIEEDSTALSILSHGNDKKCYSSYVPFNDEIDDFAQTAVTSQPVIPADEAIRDSQRRVTLYEAALMMLMTRHFRPYTRFRSAAQRIILEIRRQRGRLIKLQSQSSVDPTEFLRRRRSVSVSISWTADAPWRRLPKLEDGILNICKWVVRIPVLAALHYTIPDCKKNEWRNWFLVAFFMSITWTAVFSYIMVWMVTLIGFTMGIPDTIMGITFLAAGTSVPDAFASLIVVKQGQGDMAVSNSIGSNVFDILVGLALPWFIQTSIIEPGSLATINSQGMVYSVIILFLIIIITIYSIYRCNWQLTKQLGIFLVALYFVFLVIFSLLEFNIVGNLNPPMCPE</sequence>
<feature type="transmembrane region" description="Helical" evidence="8">
    <location>
        <begin position="356"/>
        <end position="379"/>
    </location>
</feature>
<name>A0ABM1SLW3_LIMPO</name>
<protein>
    <submittedName>
        <fullName evidence="11">Sodium/potassium/calcium exchanger 3-like isoform X1</fullName>
    </submittedName>
</protein>
<dbReference type="GeneID" id="106461831"/>
<keyword evidence="4" id="KW-0406">Ion transport</keyword>
<keyword evidence="4" id="KW-0109">Calcium transport</keyword>
<keyword evidence="4" id="KW-0813">Transport</keyword>
<dbReference type="PANTHER" id="PTHR10846">
    <property type="entry name" value="SODIUM/POTASSIUM/CALCIUM EXCHANGER"/>
    <property type="match status" value="1"/>
</dbReference>
<evidence type="ECO:0000256" key="5">
    <source>
        <dbReference type="ARBA" id="ARBA00022692"/>
    </source>
</evidence>
<evidence type="ECO:0000256" key="6">
    <source>
        <dbReference type="ARBA" id="ARBA00022989"/>
    </source>
</evidence>
<keyword evidence="4" id="KW-0106">Calcium</keyword>
<feature type="transmembrane region" description="Helical" evidence="8">
    <location>
        <begin position="29"/>
        <end position="54"/>
    </location>
</feature>
<comment type="similarity">
    <text evidence="2">Belongs to the Ca(2+):cation antiporter (CaCA) (TC 2.A.19) family. SLC24A subfamily.</text>
</comment>
<evidence type="ECO:0000256" key="3">
    <source>
        <dbReference type="ARBA" id="ARBA00022449"/>
    </source>
</evidence>
<feature type="transmembrane region" description="Helical" evidence="8">
    <location>
        <begin position="93"/>
        <end position="112"/>
    </location>
</feature>
<feature type="domain" description="Sodium/calcium exchanger membrane region" evidence="9">
    <location>
        <begin position="19"/>
        <end position="135"/>
    </location>
</feature>
<feature type="transmembrane region" description="Helical" evidence="8">
    <location>
        <begin position="391"/>
        <end position="409"/>
    </location>
</feature>
<feature type="transmembrane region" description="Helical" evidence="8">
    <location>
        <begin position="118"/>
        <end position="134"/>
    </location>
</feature>
<keyword evidence="3" id="KW-0050">Antiport</keyword>
<dbReference type="InterPro" id="IPR004481">
    <property type="entry name" value="K/Na/Ca-exchanger"/>
</dbReference>
<feature type="transmembrane region" description="Helical" evidence="8">
    <location>
        <begin position="458"/>
        <end position="479"/>
    </location>
</feature>
<comment type="subcellular location">
    <subcellularLocation>
        <location evidence="1">Membrane</location>
        <topology evidence="1">Multi-pass membrane protein</topology>
    </subcellularLocation>
</comment>
<dbReference type="Gene3D" id="1.20.1420.30">
    <property type="entry name" value="NCX, central ion-binding region"/>
    <property type="match status" value="2"/>
</dbReference>
<reference evidence="11" key="1">
    <citation type="submission" date="2025-08" db="UniProtKB">
        <authorList>
            <consortium name="RefSeq"/>
        </authorList>
    </citation>
    <scope>IDENTIFICATION</scope>
    <source>
        <tissue evidence="11">Muscle</tissue>
    </source>
</reference>
<evidence type="ECO:0000313" key="10">
    <source>
        <dbReference type="Proteomes" id="UP000694941"/>
    </source>
</evidence>
<organism evidence="10 11">
    <name type="scientific">Limulus polyphemus</name>
    <name type="common">Atlantic horseshoe crab</name>
    <dbReference type="NCBI Taxonomy" id="6850"/>
    <lineage>
        <taxon>Eukaryota</taxon>
        <taxon>Metazoa</taxon>
        <taxon>Ecdysozoa</taxon>
        <taxon>Arthropoda</taxon>
        <taxon>Chelicerata</taxon>
        <taxon>Merostomata</taxon>
        <taxon>Xiphosura</taxon>
        <taxon>Limulidae</taxon>
        <taxon>Limulus</taxon>
    </lineage>
</organism>
<dbReference type="InterPro" id="IPR004837">
    <property type="entry name" value="NaCa_Exmemb"/>
</dbReference>
<feature type="transmembrane region" description="Helical" evidence="8">
    <location>
        <begin position="321"/>
        <end position="344"/>
    </location>
</feature>
<keyword evidence="5 8" id="KW-0812">Transmembrane</keyword>
<dbReference type="Proteomes" id="UP000694941">
    <property type="component" value="Unplaced"/>
</dbReference>
<keyword evidence="6 8" id="KW-1133">Transmembrane helix</keyword>
<evidence type="ECO:0000256" key="7">
    <source>
        <dbReference type="ARBA" id="ARBA00023136"/>
    </source>
</evidence>
<feature type="domain" description="Sodium/calcium exchanger membrane region" evidence="9">
    <location>
        <begin position="322"/>
        <end position="472"/>
    </location>
</feature>
<feature type="transmembrane region" description="Helical" evidence="8">
    <location>
        <begin position="60"/>
        <end position="81"/>
    </location>
</feature>
<evidence type="ECO:0000259" key="9">
    <source>
        <dbReference type="Pfam" id="PF01699"/>
    </source>
</evidence>
<keyword evidence="10" id="KW-1185">Reference proteome</keyword>
<keyword evidence="7 8" id="KW-0472">Membrane</keyword>
<evidence type="ECO:0000256" key="4">
    <source>
        <dbReference type="ARBA" id="ARBA00022568"/>
    </source>
</evidence>
<dbReference type="RefSeq" id="XP_022244619.1">
    <property type="nucleotide sequence ID" value="XM_022388911.1"/>
</dbReference>
<evidence type="ECO:0000256" key="1">
    <source>
        <dbReference type="ARBA" id="ARBA00004141"/>
    </source>
</evidence>
<evidence type="ECO:0000256" key="2">
    <source>
        <dbReference type="ARBA" id="ARBA00005364"/>
    </source>
</evidence>
<evidence type="ECO:0000256" key="8">
    <source>
        <dbReference type="SAM" id="Phobius"/>
    </source>
</evidence>
<dbReference type="InterPro" id="IPR044880">
    <property type="entry name" value="NCX_ion-bd_dom_sf"/>
</dbReference>